<dbReference type="PANTHER" id="PTHR42732">
    <property type="entry name" value="BETA-GALACTOSIDASE"/>
    <property type="match status" value="1"/>
</dbReference>
<evidence type="ECO:0000313" key="5">
    <source>
        <dbReference type="Proteomes" id="UP000396862"/>
    </source>
</evidence>
<dbReference type="Gene3D" id="3.20.20.80">
    <property type="entry name" value="Glycosidases"/>
    <property type="match status" value="1"/>
</dbReference>
<name>A0ABQ0ZNY3_9BACT</name>
<proteinExistence type="inferred from homology"/>
<dbReference type="InterPro" id="IPR017853">
    <property type="entry name" value="GH"/>
</dbReference>
<dbReference type="SUPFAM" id="SSF51445">
    <property type="entry name" value="(Trans)glycosidases"/>
    <property type="match status" value="1"/>
</dbReference>
<accession>A0ABQ0ZNY3</accession>
<dbReference type="InterPro" id="IPR006102">
    <property type="entry name" value="Ig-like_GH2"/>
</dbReference>
<feature type="domain" description="Glycoside hydrolase family 2 immunoglobulin-like beta-sandwich" evidence="2">
    <location>
        <begin position="212"/>
        <end position="316"/>
    </location>
</feature>
<evidence type="ECO:0000256" key="1">
    <source>
        <dbReference type="ARBA" id="ARBA00007401"/>
    </source>
</evidence>
<dbReference type="EMBL" id="BLAU01000001">
    <property type="protein sequence ID" value="GET23141.1"/>
    <property type="molecule type" value="Genomic_DNA"/>
</dbReference>
<keyword evidence="5" id="KW-1185">Reference proteome</keyword>
<sequence>MVSGYLTSKPKIINPMKGLFSAFIFALFVSILSSCSTSTKNYSLDIDLSGTWQFRLDSANRGVEGKWYATALNDSVQLPGTTDTNHKGFLNTDSTTMHLSRVYRYEGPAWYRKTVNIPENWNEKHIRFVMERTKPSKVWIDDHYVGSSLLLESPQKYNVSAFLTPGKHIITVRVDNDRKLTPYGNVHAYADDTQTNWNGIIGKIYLEASPKTYISDLQVYPDIKDKKIKVKMGIHNGLNLDKVDVALQVTKTLDGKETRLKTAHFQVSCDSVINLEYTLGDKMDLWDEYHQPIYHLNAIISQNDIKDNKEVPFGMRKFTTEGTKFAINGRITFLRGKHDACVFPLTGYPPMDVEGWMHVMKIAKSYGINHYRFHTWSPPEAAFEAADRLGIYMEPELPFWGGLESDTLADRLKAEGLALLKNFANHPSFVMLSPGNELWGNLDKVGKLIADLKKADGRPLYTQGSNDNIGYSGPLPVEDFHVAARTPYAHDTTLTHVRLTQAFVDSRDGGILNTEKPSTMVNFDYPVSQIKIPLISHEVGQYQIYPNYSEIKKYTGILKPRNLEVFRNRLKKAGMLDQDSLFTMASGAWSALCYRDEIEAALRTKGLAGFQLLDLQDYPGQGTALVGILDAFMDSKHVIDRNEWRNFCNDVVPLLEFKKYCWTVNETFSAGVEVANYSNRDLEQPLSWKVLNQQGQIVKSGRFEQPAISMGGVDSVGEIHIPLSEITVPQKLTVALSIEGTGYRNSYPVWVYPEPQKVQPAADIYVTSGLNKELFDKLDKGEKVLLFPSKEEVKKNSVDGLFPPDFWNYEMFKQISEGNKKPVSPGTLGILTNPDHPLFNHFPTEFHTDWQWFSIIKHSHPLNLNQPDKDYRPIVQVIDNLQRNDKFGLIFEYKVGKGKLLVCMSRLDELPDDPAATQLYHSIVDYMQSDAFEPGSTITESQLRKLIQ</sequence>
<dbReference type="PANTHER" id="PTHR42732:SF1">
    <property type="entry name" value="BETA-MANNOSIDASE"/>
    <property type="match status" value="1"/>
</dbReference>
<protein>
    <submittedName>
        <fullName evidence="4">Beta-galactosidase</fullName>
    </submittedName>
</protein>
<dbReference type="InterPro" id="IPR051913">
    <property type="entry name" value="GH2_Domain-Containing"/>
</dbReference>
<dbReference type="InterPro" id="IPR006104">
    <property type="entry name" value="Glyco_hydro_2_N"/>
</dbReference>
<gene>
    <name evidence="4" type="ORF">JCM18694_33870</name>
</gene>
<organism evidence="4 5">
    <name type="scientific">Prolixibacter denitrificans</name>
    <dbReference type="NCBI Taxonomy" id="1541063"/>
    <lineage>
        <taxon>Bacteria</taxon>
        <taxon>Pseudomonadati</taxon>
        <taxon>Bacteroidota</taxon>
        <taxon>Bacteroidia</taxon>
        <taxon>Marinilabiliales</taxon>
        <taxon>Prolixibacteraceae</taxon>
        <taxon>Prolixibacter</taxon>
    </lineage>
</organism>
<comment type="caution">
    <text evidence="4">The sequence shown here is derived from an EMBL/GenBank/DDBJ whole genome shotgun (WGS) entry which is preliminary data.</text>
</comment>
<dbReference type="Pfam" id="PF02837">
    <property type="entry name" value="Glyco_hydro_2_N"/>
    <property type="match status" value="1"/>
</dbReference>
<dbReference type="Pfam" id="PF00703">
    <property type="entry name" value="Glyco_hydro_2"/>
    <property type="match status" value="1"/>
</dbReference>
<dbReference type="Proteomes" id="UP000396862">
    <property type="component" value="Unassembled WGS sequence"/>
</dbReference>
<dbReference type="Gene3D" id="2.60.120.260">
    <property type="entry name" value="Galactose-binding domain-like"/>
    <property type="match status" value="1"/>
</dbReference>
<dbReference type="InterPro" id="IPR008979">
    <property type="entry name" value="Galactose-bd-like_sf"/>
</dbReference>
<evidence type="ECO:0000313" key="4">
    <source>
        <dbReference type="EMBL" id="GET23141.1"/>
    </source>
</evidence>
<feature type="domain" description="Glycosyl hydrolases family 2 sugar binding" evidence="3">
    <location>
        <begin position="48"/>
        <end position="201"/>
    </location>
</feature>
<comment type="similarity">
    <text evidence="1">Belongs to the glycosyl hydrolase 2 family.</text>
</comment>
<evidence type="ECO:0000259" key="3">
    <source>
        <dbReference type="Pfam" id="PF02837"/>
    </source>
</evidence>
<evidence type="ECO:0000259" key="2">
    <source>
        <dbReference type="Pfam" id="PF00703"/>
    </source>
</evidence>
<reference evidence="4 5" key="1">
    <citation type="submission" date="2019-10" db="EMBL/GenBank/DDBJ databases">
        <title>Prolixibacter strains distinguished by the presence of nitrate reductase genes were adept at nitrate-dependent anaerobic corrosion of metallic iron and carbon steel.</title>
        <authorList>
            <person name="Iino T."/>
            <person name="Shono N."/>
            <person name="Ito K."/>
            <person name="Nakamura R."/>
            <person name="Sueoka K."/>
            <person name="Harayama S."/>
            <person name="Ohkuma M."/>
        </authorList>
    </citation>
    <scope>NUCLEOTIDE SEQUENCE [LARGE SCALE GENOMIC DNA]</scope>
    <source>
        <strain evidence="4 5">MIC1-1</strain>
    </source>
</reference>
<dbReference type="SUPFAM" id="SSF49785">
    <property type="entry name" value="Galactose-binding domain-like"/>
    <property type="match status" value="1"/>
</dbReference>